<dbReference type="InterPro" id="IPR012944">
    <property type="entry name" value="SusD_RagB_dom"/>
</dbReference>
<proteinExistence type="inferred from homology"/>
<comment type="subcellular location">
    <subcellularLocation>
        <location evidence="1">Cell outer membrane</location>
    </subcellularLocation>
</comment>
<evidence type="ECO:0000256" key="6">
    <source>
        <dbReference type="SAM" id="SignalP"/>
    </source>
</evidence>
<dbReference type="PROSITE" id="PS51257">
    <property type="entry name" value="PROKAR_LIPOPROTEIN"/>
    <property type="match status" value="1"/>
</dbReference>
<feature type="signal peptide" evidence="6">
    <location>
        <begin position="1"/>
        <end position="18"/>
    </location>
</feature>
<dbReference type="EMBL" id="QOWE01000019">
    <property type="protein sequence ID" value="RCR67501.1"/>
    <property type="molecule type" value="Genomic_DNA"/>
</dbReference>
<comment type="similarity">
    <text evidence="2">Belongs to the SusD family.</text>
</comment>
<evidence type="ECO:0000313" key="9">
    <source>
        <dbReference type="EMBL" id="RCR67501.1"/>
    </source>
</evidence>
<dbReference type="GO" id="GO:0009279">
    <property type="term" value="C:cell outer membrane"/>
    <property type="evidence" value="ECO:0007669"/>
    <property type="project" value="UniProtKB-SubCell"/>
</dbReference>
<dbReference type="OrthoDB" id="5694214at2"/>
<reference evidence="9 10" key="1">
    <citation type="submission" date="2018-07" db="EMBL/GenBank/DDBJ databases">
        <title>Genome analysis of Larkinella rosea.</title>
        <authorList>
            <person name="Zhou Z."/>
            <person name="Wang G."/>
        </authorList>
    </citation>
    <scope>NUCLEOTIDE SEQUENCE [LARGE SCALE GENOMIC DNA]</scope>
    <source>
        <strain evidence="10">zzj9</strain>
    </source>
</reference>
<dbReference type="AlphaFoldDB" id="A0A368JMY2"/>
<evidence type="ECO:0000256" key="5">
    <source>
        <dbReference type="ARBA" id="ARBA00023237"/>
    </source>
</evidence>
<evidence type="ECO:0000256" key="3">
    <source>
        <dbReference type="ARBA" id="ARBA00022729"/>
    </source>
</evidence>
<organism evidence="9 10">
    <name type="scientific">Larkinella punicea</name>
    <dbReference type="NCBI Taxonomy" id="2315727"/>
    <lineage>
        <taxon>Bacteria</taxon>
        <taxon>Pseudomonadati</taxon>
        <taxon>Bacteroidota</taxon>
        <taxon>Cytophagia</taxon>
        <taxon>Cytophagales</taxon>
        <taxon>Spirosomataceae</taxon>
        <taxon>Larkinella</taxon>
    </lineage>
</organism>
<feature type="chain" id="PRO_5016827644" evidence="6">
    <location>
        <begin position="19"/>
        <end position="538"/>
    </location>
</feature>
<dbReference type="RefSeq" id="WP_114408236.1">
    <property type="nucleotide sequence ID" value="NZ_QOWE01000019.1"/>
</dbReference>
<feature type="domain" description="RagB/SusD" evidence="7">
    <location>
        <begin position="291"/>
        <end position="538"/>
    </location>
</feature>
<dbReference type="Gene3D" id="1.25.40.390">
    <property type="match status" value="1"/>
</dbReference>
<dbReference type="InterPro" id="IPR011990">
    <property type="entry name" value="TPR-like_helical_dom_sf"/>
</dbReference>
<evidence type="ECO:0000256" key="4">
    <source>
        <dbReference type="ARBA" id="ARBA00023136"/>
    </source>
</evidence>
<dbReference type="InterPro" id="IPR033985">
    <property type="entry name" value="SusD-like_N"/>
</dbReference>
<keyword evidence="10" id="KW-1185">Reference proteome</keyword>
<accession>A0A368JMY2</accession>
<evidence type="ECO:0000313" key="10">
    <source>
        <dbReference type="Proteomes" id="UP000253383"/>
    </source>
</evidence>
<keyword evidence="3 6" id="KW-0732">Signal</keyword>
<evidence type="ECO:0000256" key="2">
    <source>
        <dbReference type="ARBA" id="ARBA00006275"/>
    </source>
</evidence>
<dbReference type="Pfam" id="PF07980">
    <property type="entry name" value="SusD_RagB"/>
    <property type="match status" value="1"/>
</dbReference>
<sequence length="538" mass="60626">MKIIRLFIGLLMSLFVVSCDVDRIPETALSDQSFWKSENDLKAAANYLYTLLPGMPITDDIWSDDAFATASNQISDGSRLVPATDADFNAPYRLIRAANNLIEKAPLALSNGVGQAQANVYIGEALFFRAFAYYGLLQRYGDVPLILTTLREDAAELSAPANSRSEVIARIYKDLDEAANYLPTPTTLANVGYGRISKTAAWAFKARAALFEGTRSKFHAYGNPATHLTLAQEAAKKVMDSKEHGLFASYFNLFQLAGEGRQNRENILVKQYGVSVTESIVNHNASRDYQTGRSNPTKALVDSYLMTDGLPITKSPLYKAPVASIDVFTNRDGRLSETVAKRGDPWTSDLAIFTIALLNAQRTGFAMRKYMDFTDYRNLRSYIDLPIIRYAEVLLIYAEATYELSEKISDTDLNLSINLLRQRGKIPALTNVFVQTNGLTMRDEIRRERRVELAMEGHRYWDLIRWKTAEMELPKPILGNYFFASEFGTQTKPLLTADNYILVQEARFRSFKPNRDYLWPLPTNELALNPGLKQNPNW</sequence>
<protein>
    <submittedName>
        <fullName evidence="9">RagB/SusD family nutrient uptake outer membrane protein</fullName>
    </submittedName>
</protein>
<dbReference type="SUPFAM" id="SSF48452">
    <property type="entry name" value="TPR-like"/>
    <property type="match status" value="1"/>
</dbReference>
<keyword evidence="4" id="KW-0472">Membrane</keyword>
<comment type="caution">
    <text evidence="9">The sequence shown here is derived from an EMBL/GenBank/DDBJ whole genome shotgun (WGS) entry which is preliminary data.</text>
</comment>
<dbReference type="Pfam" id="PF14322">
    <property type="entry name" value="SusD-like_3"/>
    <property type="match status" value="1"/>
</dbReference>
<evidence type="ECO:0000256" key="1">
    <source>
        <dbReference type="ARBA" id="ARBA00004442"/>
    </source>
</evidence>
<evidence type="ECO:0000259" key="7">
    <source>
        <dbReference type="Pfam" id="PF07980"/>
    </source>
</evidence>
<feature type="domain" description="SusD-like N-terminal" evidence="8">
    <location>
        <begin position="86"/>
        <end position="209"/>
    </location>
</feature>
<name>A0A368JMY2_9BACT</name>
<evidence type="ECO:0000259" key="8">
    <source>
        <dbReference type="Pfam" id="PF14322"/>
    </source>
</evidence>
<dbReference type="Proteomes" id="UP000253383">
    <property type="component" value="Unassembled WGS sequence"/>
</dbReference>
<keyword evidence="5" id="KW-0998">Cell outer membrane</keyword>
<gene>
    <name evidence="9" type="ORF">DUE52_22140</name>
</gene>